<proteinExistence type="inferred from homology"/>
<dbReference type="OrthoDB" id="9813814at2"/>
<evidence type="ECO:0000256" key="4">
    <source>
        <dbReference type="ARBA" id="ARBA00023235"/>
    </source>
</evidence>
<comment type="cofactor">
    <cofactor evidence="2 5 6">
        <name>pyridoxal 5'-phosphate</name>
        <dbReference type="ChEBI" id="CHEBI:597326"/>
    </cofactor>
</comment>
<dbReference type="InterPro" id="IPR009006">
    <property type="entry name" value="Ala_racemase/Decarboxylase_C"/>
</dbReference>
<organism evidence="9 10">
    <name type="scientific">Thalassobacillus cyri</name>
    <dbReference type="NCBI Taxonomy" id="571932"/>
    <lineage>
        <taxon>Bacteria</taxon>
        <taxon>Bacillati</taxon>
        <taxon>Bacillota</taxon>
        <taxon>Bacilli</taxon>
        <taxon>Bacillales</taxon>
        <taxon>Bacillaceae</taxon>
        <taxon>Thalassobacillus</taxon>
    </lineage>
</organism>
<reference evidence="9 10" key="1">
    <citation type="submission" date="2016-10" db="EMBL/GenBank/DDBJ databases">
        <authorList>
            <person name="de Groot N.N."/>
        </authorList>
    </citation>
    <scope>NUCLEOTIDE SEQUENCE [LARGE SCALE GENOMIC DNA]</scope>
    <source>
        <strain evidence="9 10">CCM7597</strain>
    </source>
</reference>
<dbReference type="GO" id="GO:0009252">
    <property type="term" value="P:peptidoglycan biosynthetic process"/>
    <property type="evidence" value="ECO:0007669"/>
    <property type="project" value="TreeGrafter"/>
</dbReference>
<comment type="catalytic activity">
    <reaction evidence="1 5">
        <text>L-alanine = D-alanine</text>
        <dbReference type="Rhea" id="RHEA:20249"/>
        <dbReference type="ChEBI" id="CHEBI:57416"/>
        <dbReference type="ChEBI" id="CHEBI:57972"/>
        <dbReference type="EC" id="5.1.1.1"/>
    </reaction>
</comment>
<dbReference type="InterPro" id="IPR001608">
    <property type="entry name" value="Ala_racemase_N"/>
</dbReference>
<evidence type="ECO:0000259" key="8">
    <source>
        <dbReference type="SMART" id="SM01005"/>
    </source>
</evidence>
<dbReference type="STRING" id="571932.SAMN05421743_12459"/>
<comment type="pathway">
    <text evidence="5">Amino-acid biosynthesis; D-alanine biosynthesis; D-alanine from L-alanine: step 1/1.</text>
</comment>
<dbReference type="EMBL" id="FNQR01000024">
    <property type="protein sequence ID" value="SEB18369.1"/>
    <property type="molecule type" value="Genomic_DNA"/>
</dbReference>
<evidence type="ECO:0000256" key="2">
    <source>
        <dbReference type="ARBA" id="ARBA00001933"/>
    </source>
</evidence>
<dbReference type="Gene3D" id="2.40.37.10">
    <property type="entry name" value="Lyase, Ornithine Decarboxylase, Chain A, domain 1"/>
    <property type="match status" value="1"/>
</dbReference>
<feature type="modified residue" description="N6-(pyridoxal phosphate)lysine" evidence="5 6">
    <location>
        <position position="41"/>
    </location>
</feature>
<evidence type="ECO:0000256" key="3">
    <source>
        <dbReference type="ARBA" id="ARBA00022898"/>
    </source>
</evidence>
<dbReference type="SUPFAM" id="SSF50621">
    <property type="entry name" value="Alanine racemase C-terminal domain-like"/>
    <property type="match status" value="1"/>
</dbReference>
<feature type="domain" description="Alanine racemase C-terminal" evidence="8">
    <location>
        <begin position="247"/>
        <end position="372"/>
    </location>
</feature>
<dbReference type="GO" id="GO:0030632">
    <property type="term" value="P:D-alanine biosynthetic process"/>
    <property type="evidence" value="ECO:0007669"/>
    <property type="project" value="UniProtKB-UniRule"/>
</dbReference>
<dbReference type="Proteomes" id="UP000198584">
    <property type="component" value="Unassembled WGS sequence"/>
</dbReference>
<dbReference type="GO" id="GO:0030170">
    <property type="term" value="F:pyridoxal phosphate binding"/>
    <property type="evidence" value="ECO:0007669"/>
    <property type="project" value="UniProtKB-UniRule"/>
</dbReference>
<feature type="active site" description="Proton acceptor; specific for D-alanine" evidence="5">
    <location>
        <position position="41"/>
    </location>
</feature>
<keyword evidence="10" id="KW-1185">Reference proteome</keyword>
<gene>
    <name evidence="9" type="ORF">SAMN05421743_12459</name>
</gene>
<dbReference type="SMART" id="SM01005">
    <property type="entry name" value="Ala_racemase_C"/>
    <property type="match status" value="1"/>
</dbReference>
<feature type="binding site" evidence="5 7">
    <location>
        <position position="315"/>
    </location>
    <ligand>
        <name>substrate</name>
    </ligand>
</feature>
<dbReference type="GO" id="GO:0008784">
    <property type="term" value="F:alanine racemase activity"/>
    <property type="evidence" value="ECO:0007669"/>
    <property type="project" value="UniProtKB-UniRule"/>
</dbReference>
<dbReference type="PROSITE" id="PS00395">
    <property type="entry name" value="ALANINE_RACEMASE"/>
    <property type="match status" value="1"/>
</dbReference>
<dbReference type="InterPro" id="IPR011079">
    <property type="entry name" value="Ala_racemase_C"/>
</dbReference>
<accession>A0A1H4H9A5</accession>
<dbReference type="EC" id="5.1.1.1" evidence="5"/>
<dbReference type="PANTHER" id="PTHR30511">
    <property type="entry name" value="ALANINE RACEMASE"/>
    <property type="match status" value="1"/>
</dbReference>
<evidence type="ECO:0000313" key="10">
    <source>
        <dbReference type="Proteomes" id="UP000198584"/>
    </source>
</evidence>
<comment type="function">
    <text evidence="5">Catalyzes the interconversion of L-alanine and D-alanine. May also act on other amino acids.</text>
</comment>
<protein>
    <recommendedName>
        <fullName evidence="5">Alanine racemase</fullName>
        <ecNumber evidence="5">5.1.1.1</ecNumber>
    </recommendedName>
</protein>
<dbReference type="PANTHER" id="PTHR30511:SF0">
    <property type="entry name" value="ALANINE RACEMASE, CATABOLIC-RELATED"/>
    <property type="match status" value="1"/>
</dbReference>
<dbReference type="Pfam" id="PF00842">
    <property type="entry name" value="Ala_racemase_C"/>
    <property type="match status" value="1"/>
</dbReference>
<comment type="similarity">
    <text evidence="5">Belongs to the alanine racemase family.</text>
</comment>
<dbReference type="PRINTS" id="PR00992">
    <property type="entry name" value="ALARACEMASE"/>
</dbReference>
<keyword evidence="4 5" id="KW-0413">Isomerase</keyword>
<evidence type="ECO:0000256" key="5">
    <source>
        <dbReference type="HAMAP-Rule" id="MF_01201"/>
    </source>
</evidence>
<dbReference type="AlphaFoldDB" id="A0A1H4H9A5"/>
<dbReference type="UniPathway" id="UPA00042">
    <property type="reaction ID" value="UER00497"/>
</dbReference>
<sequence length="386" mass="43690">MAIETFYRDSWVEIRLDAISHNIQKLRKHIPKEKKIFAVVKANAYGHGDVQVANAALEAGADALAVSLLDEALRLREHGITAPILVMGWIRSKDAPLAAAHDIAVTFFQKEWVQEVKRVELPCPLKLHMKWDTGMGRVGIRTLDELESLLAELDDDRLVLEGVFTHFATADEEDFVYFERQRRLYKDMRAYLEGVWPKPIVFHSSNSATSLRFPGQQEDMLRFGISLYGLYPSPVVKAERPIELQPAFSLHSSLVHVKQVKKGDCISYGATYCAEEDEWIGTVPLGYADGWIRQLQGIDVLIDGKRMPIVGRICMDQFMVKLDQPYETGEKVTLIGRQGNEEISMDEVAAYLDTINYEIPCIISSRVPRIYYDSGELIEVKNAVTS</sequence>
<dbReference type="FunFam" id="2.40.37.10:FF:000006">
    <property type="entry name" value="Alanine racemase"/>
    <property type="match status" value="1"/>
</dbReference>
<feature type="binding site" evidence="5 7">
    <location>
        <position position="137"/>
    </location>
    <ligand>
        <name>substrate</name>
    </ligand>
</feature>
<dbReference type="SUPFAM" id="SSF51419">
    <property type="entry name" value="PLP-binding barrel"/>
    <property type="match status" value="1"/>
</dbReference>
<dbReference type="HAMAP" id="MF_01201">
    <property type="entry name" value="Ala_racemase"/>
    <property type="match status" value="1"/>
</dbReference>
<dbReference type="NCBIfam" id="TIGR00492">
    <property type="entry name" value="alr"/>
    <property type="match status" value="1"/>
</dbReference>
<dbReference type="InterPro" id="IPR029066">
    <property type="entry name" value="PLP-binding_barrel"/>
</dbReference>
<dbReference type="CDD" id="cd00430">
    <property type="entry name" value="PLPDE_III_AR"/>
    <property type="match status" value="1"/>
</dbReference>
<feature type="active site" description="Proton acceptor; specific for L-alanine" evidence="5">
    <location>
        <position position="268"/>
    </location>
</feature>
<keyword evidence="3 5" id="KW-0663">Pyridoxal phosphate</keyword>
<evidence type="ECO:0000256" key="6">
    <source>
        <dbReference type="PIRSR" id="PIRSR600821-50"/>
    </source>
</evidence>
<dbReference type="FunFam" id="3.20.20.10:FF:000002">
    <property type="entry name" value="Alanine racemase"/>
    <property type="match status" value="1"/>
</dbReference>
<evidence type="ECO:0000256" key="7">
    <source>
        <dbReference type="PIRSR" id="PIRSR600821-52"/>
    </source>
</evidence>
<dbReference type="Gene3D" id="3.20.20.10">
    <property type="entry name" value="Alanine racemase"/>
    <property type="match status" value="1"/>
</dbReference>
<evidence type="ECO:0000313" key="9">
    <source>
        <dbReference type="EMBL" id="SEB18369.1"/>
    </source>
</evidence>
<dbReference type="RefSeq" id="WP_093046708.1">
    <property type="nucleotide sequence ID" value="NZ_FNQR01000024.1"/>
</dbReference>
<dbReference type="InterPro" id="IPR000821">
    <property type="entry name" value="Ala_racemase"/>
</dbReference>
<dbReference type="GO" id="GO:0005829">
    <property type="term" value="C:cytosol"/>
    <property type="evidence" value="ECO:0007669"/>
    <property type="project" value="TreeGrafter"/>
</dbReference>
<dbReference type="Pfam" id="PF01168">
    <property type="entry name" value="Ala_racemase_N"/>
    <property type="match status" value="1"/>
</dbReference>
<name>A0A1H4H9A5_9BACI</name>
<dbReference type="InterPro" id="IPR020622">
    <property type="entry name" value="Ala_racemase_pyridoxalP-BS"/>
</dbReference>
<evidence type="ECO:0000256" key="1">
    <source>
        <dbReference type="ARBA" id="ARBA00000316"/>
    </source>
</evidence>